<gene>
    <name evidence="2" type="ORF">DSY98_07490</name>
</gene>
<evidence type="ECO:0000313" key="3">
    <source>
        <dbReference type="Proteomes" id="UP000286732"/>
    </source>
</evidence>
<accession>A0A432G4N2</accession>
<dbReference type="Proteomes" id="UP000286732">
    <property type="component" value="Unassembled WGS sequence"/>
</dbReference>
<proteinExistence type="predicted"/>
<evidence type="ECO:0000256" key="1">
    <source>
        <dbReference type="SAM" id="MobiDB-lite"/>
    </source>
</evidence>
<protein>
    <submittedName>
        <fullName evidence="2">Transcription termination/antitermination protein NusG</fullName>
    </submittedName>
</protein>
<feature type="non-terminal residue" evidence="2">
    <location>
        <position position="52"/>
    </location>
</feature>
<feature type="region of interest" description="Disordered" evidence="1">
    <location>
        <begin position="1"/>
        <end position="52"/>
    </location>
</feature>
<feature type="compositionally biased region" description="Polar residues" evidence="1">
    <location>
        <begin position="42"/>
        <end position="52"/>
    </location>
</feature>
<sequence>MPDKKVEEQTGTEMVLEEQKETVETQGSTLLEQEETAPEVTEANTEVQDSAA</sequence>
<comment type="caution">
    <text evidence="2">The sequence shown here is derived from an EMBL/GenBank/DDBJ whole genome shotgun (WGS) entry which is preliminary data.</text>
</comment>
<dbReference type="AlphaFoldDB" id="A0A432G4N2"/>
<dbReference type="EMBL" id="QNZM01000297">
    <property type="protein sequence ID" value="RTZ78300.1"/>
    <property type="molecule type" value="Genomic_DNA"/>
</dbReference>
<evidence type="ECO:0000313" key="2">
    <source>
        <dbReference type="EMBL" id="RTZ78300.1"/>
    </source>
</evidence>
<organism evidence="2 3">
    <name type="scientific">SAR324 cluster bacterium</name>
    <dbReference type="NCBI Taxonomy" id="2024889"/>
    <lineage>
        <taxon>Bacteria</taxon>
        <taxon>Deltaproteobacteria</taxon>
        <taxon>SAR324 cluster</taxon>
    </lineage>
</organism>
<reference evidence="2 3" key="1">
    <citation type="submission" date="2018-06" db="EMBL/GenBank/DDBJ databases">
        <title>Combined omics and stable isotope probing to characterize newly discovered Mariana Back-Arc vent microbial communities.</title>
        <authorList>
            <person name="Trembath-Reichert E."/>
            <person name="Huber J.A."/>
        </authorList>
    </citation>
    <scope>NUCLEOTIDE SEQUENCE [LARGE SCALE GENOMIC DNA]</scope>
    <source>
        <strain evidence="2">MAG 63_2</strain>
    </source>
</reference>
<name>A0A432G4N2_9DELT</name>